<dbReference type="Proteomes" id="UP000005798">
    <property type="component" value="Unassembled WGS sequence"/>
</dbReference>
<feature type="domain" description="F5/8 type C" evidence="5">
    <location>
        <begin position="1132"/>
        <end position="1277"/>
    </location>
</feature>
<keyword evidence="1" id="KW-0175">Coiled coil</keyword>
<dbReference type="EMBL" id="ABFX02000004">
    <property type="protein sequence ID" value="EDS18827.1"/>
    <property type="molecule type" value="Genomic_DNA"/>
</dbReference>
<keyword evidence="3" id="KW-0472">Membrane</keyword>
<feature type="compositionally biased region" description="Basic and acidic residues" evidence="2">
    <location>
        <begin position="1711"/>
        <end position="1732"/>
    </location>
</feature>
<reference evidence="6" key="2">
    <citation type="submission" date="2014-06" db="EMBL/GenBank/DDBJ databases">
        <title>Draft genome sequence of Clostridium ramosum(DSM 1402).</title>
        <authorList>
            <person name="Sudarsanam P."/>
            <person name="Ley R."/>
            <person name="Guruge J."/>
            <person name="Turnbaugh P.J."/>
            <person name="Mahowald M."/>
            <person name="Liep D."/>
            <person name="Gordon J."/>
        </authorList>
    </citation>
    <scope>NUCLEOTIDE SEQUENCE</scope>
    <source>
        <strain evidence="6">DSM 1402</strain>
    </source>
</reference>
<dbReference type="SUPFAM" id="SSF49373">
    <property type="entry name" value="Invasin/intimin cell-adhesion fragments"/>
    <property type="match status" value="2"/>
</dbReference>
<reference evidence="6" key="1">
    <citation type="submission" date="2007-11" db="EMBL/GenBank/DDBJ databases">
        <authorList>
            <person name="Fulton L."/>
            <person name="Clifton S."/>
            <person name="Fulton B."/>
            <person name="Xu J."/>
            <person name="Minx P."/>
            <person name="Pepin K.H."/>
            <person name="Johnson M."/>
            <person name="Thiruvilangam P."/>
            <person name="Bhonagiri V."/>
            <person name="Nash W.E."/>
            <person name="Mardis E.R."/>
            <person name="Wilson R.K."/>
        </authorList>
    </citation>
    <scope>NUCLEOTIDE SEQUENCE [LARGE SCALE GENOMIC DNA]</scope>
    <source>
        <strain evidence="6">DSM 1402</strain>
    </source>
</reference>
<feature type="signal peptide" evidence="4">
    <location>
        <begin position="1"/>
        <end position="39"/>
    </location>
</feature>
<dbReference type="SUPFAM" id="SSF49785">
    <property type="entry name" value="Galactose-binding domain-like"/>
    <property type="match status" value="1"/>
</dbReference>
<evidence type="ECO:0000256" key="2">
    <source>
        <dbReference type="SAM" id="MobiDB-lite"/>
    </source>
</evidence>
<sequence>MREKYKGERNIMNRKFKRFLTSLLSLAVVASSGIGPVKAVDNTPKLDSKVYINSDNVLTKDFEGFGVQWDPSDLFDYTDEQWSSFYEKASFLSPNVMRVMLHDGDSYCIGFEDDGTPIYDWESVMMKRVYKILDFAQQNDIPIMLGEWRSISERGYLSYDDHGKTVNWSSPTWARMIGDCLEHLIVDKGYTCIKYYNMINEPNYYKRDHGDVTNEYVYDQWKQAITNLRNEMDSSGIEKIENIKIVGPDVYDSQEAWINQATSDEMKDKIELTEVHRYAPQSEVESGLIEKKLKTWKEQAESLDPEVAEEGFALGEMGISGTGPGDSQLNARKYDYGVDIFDYGVQAIRAGLKFGSVWGFEDSMHVQHNDIVNNFKDQYGPAATTEEGRDYVVHTPTGDPSIDNDIKIWGFWNELGEEMAAQNAEHNVTGRANTVKASDENLKPWYYTWSMLCRYFPSGTKILETTDSYVDQLRVTSGIIPVADDKGDISIAVVNNSSSQKTLEVNMPNAASKVDLNQYFYYDGEIDGKTRPVNEKGQLLQYDTIENANLKDGVNVTLPAKSCMILTSLGYEGESHPMSFTTGQTTDVEKVEIYETTNANQLEVGKSYQLAANYIPSISKGEMEWSVVDYFGNASDKALIDENGLLTVKKAGQFKVIGNLKGKPEIQDTLVFKATSSSILVDELNDLENGVALSYQDIIKDDNSANFNGDKTVKRSDSNANGKPGIITYQANNIYDFEFSAYSLNNNLDKSGNFVVEVSQNGDSWSPVECEFIQGSKLSSGWYPYTIKNKAVIKDDGYQYLRVTITSKSGYKTYDPQYAGGSIYYDYQGASQIDIQSHNEFIVKGQELQFKAEVLPSIASQEVSWKVLSLEGKPTELATISPDGILTAKAKGEVVVVATAKDTDVSAYSHINIINGYFVDEIEDFSKMYQYGEFAFDDPKSSNFTDKTRIKRLSDSNQSIVYALSDIEKATFEIYKNGSFVNDSVDIYASSDGLTYNKVEKNVVNAGKAASSTEYYLYEVSTKELGDNVNYIKLELKNDEIIYCPMLGKTKIIYNPIENVEVTNVTLDQKELSINVGQSKTLVKKLAPLYADEQLTWSSRDEDIASVDQNGIVTAKKVGSTIIYAKYNDEIYATSVINVLGENMALNKDVSASTETNQWNKNPTGKLVNDGDYDTRWVSKDGTSITKEQITIDLGEVTTVDNVKLYWESARATDFNIEVSTDGSKYDIVEKLRDEDKNKLTNEISFDPVEARYVRMQGLTPATKYGYSIYEFEIYNNSDLKLASSVEFKEMSSELYLGENTALDVVVTPDDATYQDASYTSSNEFVVVCKNNQMIAVGEGTATISANVNGQKITKEITVVKDNARKIAQELTSLTVENGRVDFPTVDGYSFSVFSSDLEKVIAKDGSVNLPIEDQEVALVVTVSKDGSEDSANTDEIKVMVKGSRDKYELLEKRIKEIEETDWTVYKPGTVKTFKEKLQAVKESLNAEVLLVSEVEKAGENLEAAFKGLEIKSDKKTLDALIKELEELDTKVYTEVSVARVEKALEKAETVSENEDASEAEVNDAVQALYEAKLGLVEQINYDNLKDRIEEIEKEDLSIYSEATAARLKEQIAGAKEALKNENITNEELQEELAGLNEKYSSLKLNHEPGSVEELIKRIEEMDLSGYSEASVKELERVIKEIKEELLEGVDQVRYAKLAEKLQTAYEGLERKSEVKPVEPEQLETPKGDEQAAKTGDNMIIGTWLITMSAAVMVVIFLNKRRSLEK</sequence>
<organism evidence="6 7">
    <name type="scientific">Thomasclavelia ramosa DSM 1402</name>
    <dbReference type="NCBI Taxonomy" id="445974"/>
    <lineage>
        <taxon>Bacteria</taxon>
        <taxon>Bacillati</taxon>
        <taxon>Bacillota</taxon>
        <taxon>Erysipelotrichia</taxon>
        <taxon>Erysipelotrichales</taxon>
        <taxon>Coprobacillaceae</taxon>
        <taxon>Thomasclavelia</taxon>
    </lineage>
</organism>
<dbReference type="eggNOG" id="COG3291">
    <property type="taxonomic scope" value="Bacteria"/>
</dbReference>
<feature type="transmembrane region" description="Helical" evidence="3">
    <location>
        <begin position="1739"/>
        <end position="1758"/>
    </location>
</feature>
<comment type="caution">
    <text evidence="6">The sequence shown here is derived from an EMBL/GenBank/DDBJ whole genome shotgun (WGS) entry which is preliminary data.</text>
</comment>
<dbReference type="eggNOG" id="COG2730">
    <property type="taxonomic scope" value="Bacteria"/>
</dbReference>
<dbReference type="eggNOG" id="COG0845">
    <property type="taxonomic scope" value="Bacteria"/>
</dbReference>
<evidence type="ECO:0000313" key="7">
    <source>
        <dbReference type="Proteomes" id="UP000005798"/>
    </source>
</evidence>
<evidence type="ECO:0000259" key="5">
    <source>
        <dbReference type="PROSITE" id="PS50022"/>
    </source>
</evidence>
<feature type="region of interest" description="Disordered" evidence="2">
    <location>
        <begin position="1711"/>
        <end position="1734"/>
    </location>
</feature>
<accession>B0N305</accession>
<dbReference type="Gene3D" id="2.60.40.1080">
    <property type="match status" value="3"/>
</dbReference>
<dbReference type="InterPro" id="IPR000421">
    <property type="entry name" value="FA58C"/>
</dbReference>
<dbReference type="HOGENOM" id="CLU_239247_0_0_9"/>
<dbReference type="InterPro" id="IPR017853">
    <property type="entry name" value="GH"/>
</dbReference>
<feature type="coiled-coil region" evidence="1">
    <location>
        <begin position="1605"/>
        <end position="1646"/>
    </location>
</feature>
<gene>
    <name evidence="6" type="ORF">CLORAM_00822</name>
</gene>
<evidence type="ECO:0000313" key="6">
    <source>
        <dbReference type="EMBL" id="EDS18827.1"/>
    </source>
</evidence>
<evidence type="ECO:0000256" key="3">
    <source>
        <dbReference type="SAM" id="Phobius"/>
    </source>
</evidence>
<dbReference type="Gene3D" id="1.20.1270.90">
    <property type="entry name" value="AF1782-like"/>
    <property type="match status" value="2"/>
</dbReference>
<keyword evidence="3" id="KW-0812">Transmembrane</keyword>
<dbReference type="SUPFAM" id="SSF51445">
    <property type="entry name" value="(Trans)glycosidases"/>
    <property type="match status" value="1"/>
</dbReference>
<dbReference type="Pfam" id="PF00754">
    <property type="entry name" value="F5_F8_type_C"/>
    <property type="match status" value="1"/>
</dbReference>
<name>B0N305_9FIRM</name>
<dbReference type="eggNOG" id="COG5492">
    <property type="taxonomic scope" value="Bacteria"/>
</dbReference>
<dbReference type="Gene3D" id="2.60.120.260">
    <property type="entry name" value="Galactose-binding domain-like"/>
    <property type="match status" value="1"/>
</dbReference>
<dbReference type="InterPro" id="IPR008979">
    <property type="entry name" value="Galactose-bd-like_sf"/>
</dbReference>
<dbReference type="InterPro" id="IPR003343">
    <property type="entry name" value="Big_2"/>
</dbReference>
<dbReference type="Pfam" id="PF02368">
    <property type="entry name" value="Big_2"/>
    <property type="match status" value="2"/>
</dbReference>
<evidence type="ECO:0000256" key="1">
    <source>
        <dbReference type="SAM" id="Coils"/>
    </source>
</evidence>
<evidence type="ECO:0000256" key="4">
    <source>
        <dbReference type="SAM" id="SignalP"/>
    </source>
</evidence>
<keyword evidence="3" id="KW-1133">Transmembrane helix</keyword>
<protein>
    <submittedName>
        <fullName evidence="6">F5/8 type C domain protein</fullName>
    </submittedName>
</protein>
<dbReference type="InterPro" id="IPR008964">
    <property type="entry name" value="Invasin/intimin_cell_adhesion"/>
</dbReference>
<dbReference type="PROSITE" id="PS50022">
    <property type="entry name" value="FA58C_3"/>
    <property type="match status" value="1"/>
</dbReference>
<dbReference type="SMART" id="SM00635">
    <property type="entry name" value="BID_2"/>
    <property type="match status" value="4"/>
</dbReference>
<proteinExistence type="predicted"/>
<keyword evidence="4" id="KW-0732">Signal</keyword>
<feature type="coiled-coil region" evidence="1">
    <location>
        <begin position="1511"/>
        <end position="1561"/>
    </location>
</feature>
<keyword evidence="7" id="KW-1185">Reference proteome</keyword>
<feature type="chain" id="PRO_5002752400" evidence="4">
    <location>
        <begin position="40"/>
        <end position="1766"/>
    </location>
</feature>